<dbReference type="RefSeq" id="WP_054537312.1">
    <property type="nucleotide sequence ID" value="NZ_LGKP01000042.1"/>
</dbReference>
<reference evidence="2 3" key="1">
    <citation type="submission" date="2015-07" db="EMBL/GenBank/DDBJ databases">
        <title>Whole genome sequence of Herpetosiphon geysericola DSM 7119.</title>
        <authorList>
            <person name="Hemp J."/>
            <person name="Ward L.M."/>
            <person name="Pace L.A."/>
            <person name="Fischer W.W."/>
        </authorList>
    </citation>
    <scope>NUCLEOTIDE SEQUENCE [LARGE SCALE GENOMIC DNA]</scope>
    <source>
        <strain evidence="2 3">DSM 7119</strain>
    </source>
</reference>
<gene>
    <name evidence="2" type="ORF">SE18_25590</name>
</gene>
<protein>
    <submittedName>
        <fullName evidence="2">Uncharacterized protein</fullName>
    </submittedName>
</protein>
<dbReference type="STRING" id="70996.SE18_25590"/>
<evidence type="ECO:0000313" key="2">
    <source>
        <dbReference type="EMBL" id="KPL79965.1"/>
    </source>
</evidence>
<name>A0A0P6Y4I5_9CHLR</name>
<evidence type="ECO:0000313" key="3">
    <source>
        <dbReference type="Proteomes" id="UP000050277"/>
    </source>
</evidence>
<evidence type="ECO:0000256" key="1">
    <source>
        <dbReference type="SAM" id="Phobius"/>
    </source>
</evidence>
<feature type="transmembrane region" description="Helical" evidence="1">
    <location>
        <begin position="248"/>
        <end position="270"/>
    </location>
</feature>
<feature type="transmembrane region" description="Helical" evidence="1">
    <location>
        <begin position="74"/>
        <end position="94"/>
    </location>
</feature>
<keyword evidence="1" id="KW-1133">Transmembrane helix</keyword>
<keyword evidence="1" id="KW-0812">Transmembrane</keyword>
<proteinExistence type="predicted"/>
<feature type="transmembrane region" description="Helical" evidence="1">
    <location>
        <begin position="6"/>
        <end position="25"/>
    </location>
</feature>
<sequence length="274" mass="29197">MIGTLLMVSGGAIVTSVGCYHLEVVRQKTFSVVSPQRLPWRMSRHAFGLVIGSFLAMLVASMIPALGIAGSARLMMFVGAGAVFLAFGFVIPRAPQVREEKRRKAIRLALPAALTQWRIGLQSAGPKTTLLTVMQNYIAVPRKERAELQALILAAFAAMDAGETRTVVDQKSGLPTEERLLFAEALLQEARKSGSAEAINVMTILANADRNGGIKTALPALERASDQLAKIIGHEMDEMITKRGLKMIGAAAPAVMGSVILILFIISAGATAGF</sequence>
<dbReference type="AlphaFoldDB" id="A0A0P6Y4I5"/>
<dbReference type="Proteomes" id="UP000050277">
    <property type="component" value="Unassembled WGS sequence"/>
</dbReference>
<feature type="transmembrane region" description="Helical" evidence="1">
    <location>
        <begin position="46"/>
        <end position="68"/>
    </location>
</feature>
<accession>A0A0P6Y4I5</accession>
<dbReference type="EMBL" id="LGKP01000042">
    <property type="protein sequence ID" value="KPL79965.1"/>
    <property type="molecule type" value="Genomic_DNA"/>
</dbReference>
<comment type="caution">
    <text evidence="2">The sequence shown here is derived from an EMBL/GenBank/DDBJ whole genome shotgun (WGS) entry which is preliminary data.</text>
</comment>
<keyword evidence="1" id="KW-0472">Membrane</keyword>
<organism evidence="2 3">
    <name type="scientific">Herpetosiphon geysericola</name>
    <dbReference type="NCBI Taxonomy" id="70996"/>
    <lineage>
        <taxon>Bacteria</taxon>
        <taxon>Bacillati</taxon>
        <taxon>Chloroflexota</taxon>
        <taxon>Chloroflexia</taxon>
        <taxon>Herpetosiphonales</taxon>
        <taxon>Herpetosiphonaceae</taxon>
        <taxon>Herpetosiphon</taxon>
    </lineage>
</organism>
<keyword evidence="3" id="KW-1185">Reference proteome</keyword>